<evidence type="ECO:0000313" key="6">
    <source>
        <dbReference type="EMBL" id="RAW22546.1"/>
    </source>
</evidence>
<feature type="compositionally biased region" description="Basic and acidic residues" evidence="1">
    <location>
        <begin position="153"/>
        <end position="167"/>
    </location>
</feature>
<dbReference type="Proteomes" id="UP000697107">
    <property type="component" value="Unassembled WGS sequence"/>
</dbReference>
<reference evidence="6 7" key="1">
    <citation type="submission" date="2018-01" db="EMBL/GenBank/DDBJ databases">
        <title>Draft genome of the strawberry crown rot pathogen Phytophthora cactorum.</title>
        <authorList>
            <person name="Armitage A.D."/>
            <person name="Lysoe E."/>
            <person name="Nellist C.F."/>
            <person name="Harrison R.J."/>
            <person name="Brurberg M.B."/>
        </authorList>
    </citation>
    <scope>NUCLEOTIDE SEQUENCE [LARGE SCALE GENOMIC DNA]</scope>
    <source>
        <strain evidence="6 7">10300</strain>
    </source>
</reference>
<reference evidence="2" key="2">
    <citation type="submission" date="2018-10" db="EMBL/GenBank/DDBJ databases">
        <title>Effector identification in a new, highly contiguous assembly of the strawberry crown rot pathogen Phytophthora cactorum.</title>
        <authorList>
            <person name="Armitage A.D."/>
            <person name="Nellist C.F."/>
            <person name="Bates H."/>
            <person name="Vickerstaff R.J."/>
            <person name="Harrison R.J."/>
        </authorList>
    </citation>
    <scope>NUCLEOTIDE SEQUENCE</scope>
    <source>
        <strain evidence="2">4032</strain>
        <strain evidence="3">4040</strain>
        <strain evidence="4">P415</strain>
        <strain evidence="5">P421</strain>
    </source>
</reference>
<dbReference type="Proteomes" id="UP000760860">
    <property type="component" value="Unassembled WGS sequence"/>
</dbReference>
<evidence type="ECO:0000313" key="4">
    <source>
        <dbReference type="EMBL" id="KAG2962688.1"/>
    </source>
</evidence>
<evidence type="ECO:0000313" key="7">
    <source>
        <dbReference type="Proteomes" id="UP000251314"/>
    </source>
</evidence>
<evidence type="ECO:0000256" key="1">
    <source>
        <dbReference type="SAM" id="MobiDB-lite"/>
    </source>
</evidence>
<name>A0A329RFI9_9STRA</name>
<proteinExistence type="predicted"/>
<dbReference type="Proteomes" id="UP000736787">
    <property type="component" value="Unassembled WGS sequence"/>
</dbReference>
<evidence type="ECO:0000313" key="2">
    <source>
        <dbReference type="EMBL" id="KAG2883916.1"/>
    </source>
</evidence>
<dbReference type="EMBL" id="RCMK01001526">
    <property type="protein sequence ID" value="KAG2892645.1"/>
    <property type="molecule type" value="Genomic_DNA"/>
</dbReference>
<evidence type="ECO:0000313" key="3">
    <source>
        <dbReference type="EMBL" id="KAG2892645.1"/>
    </source>
</evidence>
<evidence type="ECO:0000313" key="5">
    <source>
        <dbReference type="EMBL" id="KAG3207779.1"/>
    </source>
</evidence>
<gene>
    <name evidence="6" type="ORF">PC110_g21014</name>
    <name evidence="2" type="ORF">PC115_g21482</name>
    <name evidence="3" type="ORF">PC117_g23972</name>
    <name evidence="4" type="ORF">PC118_g21296</name>
    <name evidence="5" type="ORF">PC129_g21186</name>
</gene>
<dbReference type="Proteomes" id="UP000251314">
    <property type="component" value="Unassembled WGS sequence"/>
</dbReference>
<dbReference type="Proteomes" id="UP000774804">
    <property type="component" value="Unassembled WGS sequence"/>
</dbReference>
<dbReference type="EMBL" id="MJFZ01001282">
    <property type="protein sequence ID" value="RAW22546.1"/>
    <property type="molecule type" value="Genomic_DNA"/>
</dbReference>
<comment type="caution">
    <text evidence="6">The sequence shown here is derived from an EMBL/GenBank/DDBJ whole genome shotgun (WGS) entry which is preliminary data.</text>
</comment>
<accession>A0A329RFI9</accession>
<protein>
    <submittedName>
        <fullName evidence="6">Uncharacterized protein</fullName>
    </submittedName>
</protein>
<feature type="compositionally biased region" description="Basic and acidic residues" evidence="1">
    <location>
        <begin position="126"/>
        <end position="141"/>
    </location>
</feature>
<dbReference type="EMBL" id="RCMV01001641">
    <property type="protein sequence ID" value="KAG3207779.1"/>
    <property type="molecule type" value="Genomic_DNA"/>
</dbReference>
<dbReference type="OrthoDB" id="117976at2759"/>
<dbReference type="EMBL" id="RCMI01001533">
    <property type="protein sequence ID" value="KAG2883916.1"/>
    <property type="molecule type" value="Genomic_DNA"/>
</dbReference>
<dbReference type="EMBL" id="RCML01001427">
    <property type="protein sequence ID" value="KAG2962688.1"/>
    <property type="molecule type" value="Genomic_DNA"/>
</dbReference>
<sequence>MTEINAIVQSVKNDAIPDIDLLFKKELRMDMRETDVSERVLQYFMRCDALIAGKSLIPCFDTENGQKEKCKLLIESLTPKELQTDAKNAIRFRVPCARSHRQKLHDLVLEKALEQDQHFRRHKRVKYDEQFDRTEKPDKLNSRRGHSARRGKLRPDHNGLKDTKKGFADRVVDSVTEAKPHAESTRSSAARYGCLKWQGPHYVSKCLVATEEERRGLPKKFHVKKGPRYQGRAKRVSECLGANSLITLNGMLEQQYCADTGSDWSILSRGKFKELARLDTSITPVKLGTPVVGMAVGGHAVQVKIRLQTPAGPV</sequence>
<feature type="compositionally biased region" description="Basic residues" evidence="1">
    <location>
        <begin position="142"/>
        <end position="152"/>
    </location>
</feature>
<feature type="region of interest" description="Disordered" evidence="1">
    <location>
        <begin position="124"/>
        <end position="167"/>
    </location>
</feature>
<dbReference type="VEuPathDB" id="FungiDB:PC110_g21014"/>
<keyword evidence="7" id="KW-1185">Reference proteome</keyword>
<dbReference type="AlphaFoldDB" id="A0A329RFI9"/>
<organism evidence="6 7">
    <name type="scientific">Phytophthora cactorum</name>
    <dbReference type="NCBI Taxonomy" id="29920"/>
    <lineage>
        <taxon>Eukaryota</taxon>
        <taxon>Sar</taxon>
        <taxon>Stramenopiles</taxon>
        <taxon>Oomycota</taxon>
        <taxon>Peronosporomycetes</taxon>
        <taxon>Peronosporales</taxon>
        <taxon>Peronosporaceae</taxon>
        <taxon>Phytophthora</taxon>
    </lineage>
</organism>